<organism evidence="3 4">
    <name type="scientific">Euplotes crassus</name>
    <dbReference type="NCBI Taxonomy" id="5936"/>
    <lineage>
        <taxon>Eukaryota</taxon>
        <taxon>Sar</taxon>
        <taxon>Alveolata</taxon>
        <taxon>Ciliophora</taxon>
        <taxon>Intramacronucleata</taxon>
        <taxon>Spirotrichea</taxon>
        <taxon>Hypotrichia</taxon>
        <taxon>Euplotida</taxon>
        <taxon>Euplotidae</taxon>
        <taxon>Moneuplotes</taxon>
    </lineage>
</organism>
<reference evidence="3" key="1">
    <citation type="submission" date="2023-07" db="EMBL/GenBank/DDBJ databases">
        <authorList>
            <consortium name="AG Swart"/>
            <person name="Singh M."/>
            <person name="Singh A."/>
            <person name="Seah K."/>
            <person name="Emmerich C."/>
        </authorList>
    </citation>
    <scope>NUCLEOTIDE SEQUENCE</scope>
    <source>
        <strain evidence="3">DP1</strain>
    </source>
</reference>
<proteinExistence type="predicted"/>
<feature type="compositionally biased region" description="Low complexity" evidence="1">
    <location>
        <begin position="117"/>
        <end position="129"/>
    </location>
</feature>
<evidence type="ECO:0000313" key="4">
    <source>
        <dbReference type="Proteomes" id="UP001295684"/>
    </source>
</evidence>
<keyword evidence="2" id="KW-0472">Membrane</keyword>
<dbReference type="AlphaFoldDB" id="A0AAD1X418"/>
<keyword evidence="2" id="KW-1133">Transmembrane helix</keyword>
<evidence type="ECO:0000313" key="3">
    <source>
        <dbReference type="EMBL" id="CAI2362278.1"/>
    </source>
</evidence>
<accession>A0AAD1X418</accession>
<feature type="transmembrane region" description="Helical" evidence="2">
    <location>
        <begin position="6"/>
        <end position="29"/>
    </location>
</feature>
<evidence type="ECO:0000256" key="2">
    <source>
        <dbReference type="SAM" id="Phobius"/>
    </source>
</evidence>
<name>A0AAD1X418_EUPCR</name>
<dbReference type="Proteomes" id="UP001295684">
    <property type="component" value="Unassembled WGS sequence"/>
</dbReference>
<protein>
    <submittedName>
        <fullName evidence="3">Uncharacterized protein</fullName>
    </submittedName>
</protein>
<sequence length="346" mass="39976">MEILVICLIILNVIFVSIVCCIFFCILGVMKQNQRQIRVIHDAWTIATLAPDDERRSQRNIENQDSSQSLSQQDEECLVEDIRNQGFNNEGHDPLPERVPNSILPQLKLNNSRANKSSLMNKSKNSKYNESQDGSFSLEEISDSQKKGDKSFGNSSISKRVHFKPEKESSRNPCMFRTAIKNSLADLAIQKARNHIQKKKRESFIRSRMSTTQIPNYRSFDPSYHSKQKNVDLERLPHHDDKTVKSVHSSHKVPNFKIKREARAAARNLMNERGRELYRLPNRQKDLIEKELISRALKFLGKRNGGIEYAESVESEESEDSQKPPPLKIFLDYALTQEIQKYSLPY</sequence>
<feature type="region of interest" description="Disordered" evidence="1">
    <location>
        <begin position="88"/>
        <end position="107"/>
    </location>
</feature>
<evidence type="ECO:0000256" key="1">
    <source>
        <dbReference type="SAM" id="MobiDB-lite"/>
    </source>
</evidence>
<dbReference type="EMBL" id="CAMPGE010003442">
    <property type="protein sequence ID" value="CAI2362278.1"/>
    <property type="molecule type" value="Genomic_DNA"/>
</dbReference>
<comment type="caution">
    <text evidence="3">The sequence shown here is derived from an EMBL/GenBank/DDBJ whole genome shotgun (WGS) entry which is preliminary data.</text>
</comment>
<keyword evidence="2" id="KW-0812">Transmembrane</keyword>
<keyword evidence="4" id="KW-1185">Reference proteome</keyword>
<gene>
    <name evidence="3" type="ORF">ECRASSUSDP1_LOCUS3600</name>
</gene>
<feature type="region of interest" description="Disordered" evidence="1">
    <location>
        <begin position="117"/>
        <end position="170"/>
    </location>
</feature>